<dbReference type="InterPro" id="IPR004089">
    <property type="entry name" value="MCPsignal_dom"/>
</dbReference>
<keyword evidence="7" id="KW-0812">Transmembrane</keyword>
<accession>A0A2S2CNY9</accession>
<comment type="subcellular location">
    <subcellularLocation>
        <location evidence="1">Membrane</location>
    </subcellularLocation>
</comment>
<dbReference type="Proteomes" id="UP000245629">
    <property type="component" value="Chromosome 2"/>
</dbReference>
<dbReference type="CDD" id="cd06225">
    <property type="entry name" value="HAMP"/>
    <property type="match status" value="1"/>
</dbReference>
<evidence type="ECO:0000256" key="2">
    <source>
        <dbReference type="ARBA" id="ARBA00022481"/>
    </source>
</evidence>
<dbReference type="SMART" id="SM00283">
    <property type="entry name" value="MA"/>
    <property type="match status" value="1"/>
</dbReference>
<name>A0A2S2CNY9_9PROT</name>
<dbReference type="Pfam" id="PF00672">
    <property type="entry name" value="HAMP"/>
    <property type="match status" value="1"/>
</dbReference>
<protein>
    <submittedName>
        <fullName evidence="11">Methyl-accepting chemotaxis protein</fullName>
    </submittedName>
</protein>
<reference evidence="12" key="1">
    <citation type="submission" date="2018-05" db="EMBL/GenBank/DDBJ databases">
        <title>Azospirillum thermophila sp. nov., a novel isolated from hot spring.</title>
        <authorList>
            <person name="Zhao Z."/>
        </authorList>
    </citation>
    <scope>NUCLEOTIDE SEQUENCE [LARGE SCALE GENOMIC DNA]</scope>
    <source>
        <strain evidence="12">CFH 70021</strain>
    </source>
</reference>
<dbReference type="GO" id="GO:0006935">
    <property type="term" value="P:chemotaxis"/>
    <property type="evidence" value="ECO:0007669"/>
    <property type="project" value="UniProtKB-KW"/>
</dbReference>
<dbReference type="PROSITE" id="PS51753">
    <property type="entry name" value="HBM"/>
    <property type="match status" value="1"/>
</dbReference>
<sequence>MQTASFAGRFKVGTRIYFGFLLILALLGLVVVVGVRALSSADAALTRYVGISDNSLRISDIDSTLAHMRRAVQNYSFTGSGEQIAIVKESQRTLGQELRAARDATSDPARRANIERMIQYFESYNANFGKLIETREKRDRLVTEQLTPIGTKATANLEQIAASAMAEGDTEAAAMAGVAQEKLLSARLAALRFLNEPSAKLVGEVKARNEAFNALIRPLADRLQHPARKRLAQEADTLSDQYVATFEQVAAAVMETQRLAFEVMAKEASDFGELSGKTVAMQTEARKAMQADIEADMERTMTTDVVLAVLALVIGLGLAWSVARSIVRPVTAMTGTMTKLAAGDLTVDIPALSDRDEIGEMAKAVQVFKENAIQKKRMDEAERERLEAERRADEAQRAREKAIGEEIASLIDAVSKGDLERRIDLTGKEGFYRTMSEGINRLTDTVESVIADLAEVLSGLAQGDLNKRVTRDYQGAFQRVKTDVNATSTKLAEIVGQISQAAETIASAASEVSLGSADLAERTEQQASSLEETAASMEELGATVRSNADNAQRANVMATEARSAAESGGGVATSAIEAMRRIEDASRKITDIIGVIDEIAFQTNLLALNAAVEAARAGDAGRGFAVVAQEVRQLAQRSAQASKEIKALILDSDSQVKDGVDLVKKAGDALEGIVSGVQQVASLISEMAAASSEQATALDEINATVAQMDEMTQKNAALVEETTAAAQAMSGQATDLKSLIGFFRLEQTAAALATHAQPQPVRRAIAPTRPAPVKQASHKPAARPAAKPAAAGHAGTNHGAAASSAAVLKRSSSDDDDWKEF</sequence>
<evidence type="ECO:0000256" key="5">
    <source>
        <dbReference type="SAM" id="Coils"/>
    </source>
</evidence>
<dbReference type="Gene3D" id="1.10.287.950">
    <property type="entry name" value="Methyl-accepting chemotaxis protein"/>
    <property type="match status" value="1"/>
</dbReference>
<dbReference type="EMBL" id="CP029353">
    <property type="protein sequence ID" value="AWK86221.1"/>
    <property type="molecule type" value="Genomic_DNA"/>
</dbReference>
<dbReference type="GO" id="GO:0005886">
    <property type="term" value="C:plasma membrane"/>
    <property type="evidence" value="ECO:0007669"/>
    <property type="project" value="TreeGrafter"/>
</dbReference>
<dbReference type="SUPFAM" id="SSF158472">
    <property type="entry name" value="HAMP domain-like"/>
    <property type="match status" value="1"/>
</dbReference>
<dbReference type="CDD" id="cd11386">
    <property type="entry name" value="MCP_signal"/>
    <property type="match status" value="1"/>
</dbReference>
<feature type="domain" description="HAMP" evidence="9">
    <location>
        <begin position="444"/>
        <end position="496"/>
    </location>
</feature>
<evidence type="ECO:0000256" key="7">
    <source>
        <dbReference type="SAM" id="Phobius"/>
    </source>
</evidence>
<feature type="coiled-coil region" evidence="5">
    <location>
        <begin position="364"/>
        <end position="405"/>
    </location>
</feature>
<dbReference type="KEGG" id="azz:DEW08_08130"/>
<dbReference type="PANTHER" id="PTHR43531">
    <property type="entry name" value="PROTEIN ICFG"/>
    <property type="match status" value="1"/>
</dbReference>
<dbReference type="RefSeq" id="WP_109326085.1">
    <property type="nucleotide sequence ID" value="NZ_CP029353.1"/>
</dbReference>
<dbReference type="Gene3D" id="6.10.340.10">
    <property type="match status" value="1"/>
</dbReference>
<evidence type="ECO:0000259" key="8">
    <source>
        <dbReference type="PROSITE" id="PS50111"/>
    </source>
</evidence>
<evidence type="ECO:0000256" key="4">
    <source>
        <dbReference type="PROSITE-ProRule" id="PRU00284"/>
    </source>
</evidence>
<proteinExistence type="inferred from homology"/>
<organism evidence="11 12">
    <name type="scientific">Azospirillum thermophilum</name>
    <dbReference type="NCBI Taxonomy" id="2202148"/>
    <lineage>
        <taxon>Bacteria</taxon>
        <taxon>Pseudomonadati</taxon>
        <taxon>Pseudomonadota</taxon>
        <taxon>Alphaproteobacteria</taxon>
        <taxon>Rhodospirillales</taxon>
        <taxon>Azospirillaceae</taxon>
        <taxon>Azospirillum</taxon>
    </lineage>
</organism>
<keyword evidence="7" id="KW-0472">Membrane</keyword>
<dbReference type="OrthoDB" id="354287at2"/>
<dbReference type="GO" id="GO:0004888">
    <property type="term" value="F:transmembrane signaling receptor activity"/>
    <property type="evidence" value="ECO:0007669"/>
    <property type="project" value="TreeGrafter"/>
</dbReference>
<keyword evidence="12" id="KW-1185">Reference proteome</keyword>
<dbReference type="Pfam" id="PF00015">
    <property type="entry name" value="MCPsignal"/>
    <property type="match status" value="1"/>
</dbReference>
<feature type="domain" description="HAMP" evidence="9">
    <location>
        <begin position="324"/>
        <end position="377"/>
    </location>
</feature>
<keyword evidence="7" id="KW-1133">Transmembrane helix</keyword>
<feature type="domain" description="HBM" evidence="10">
    <location>
        <begin position="50"/>
        <end position="290"/>
    </location>
</feature>
<gene>
    <name evidence="11" type="ORF">DEW08_08130</name>
</gene>
<dbReference type="PROSITE" id="PS50111">
    <property type="entry name" value="CHEMOTAXIS_TRANSDUC_2"/>
    <property type="match status" value="1"/>
</dbReference>
<evidence type="ECO:0000313" key="11">
    <source>
        <dbReference type="EMBL" id="AWK86221.1"/>
    </source>
</evidence>
<keyword evidence="4" id="KW-0807">Transducer</keyword>
<comment type="similarity">
    <text evidence="3">Belongs to the methyl-accepting chemotaxis (MCP) protein family.</text>
</comment>
<evidence type="ECO:0000256" key="6">
    <source>
        <dbReference type="SAM" id="MobiDB-lite"/>
    </source>
</evidence>
<evidence type="ECO:0000256" key="1">
    <source>
        <dbReference type="ARBA" id="ARBA00004370"/>
    </source>
</evidence>
<dbReference type="SMART" id="SM01358">
    <property type="entry name" value="HBM"/>
    <property type="match status" value="1"/>
</dbReference>
<keyword evidence="2" id="KW-0488">Methylation</keyword>
<dbReference type="PANTHER" id="PTHR43531:SF14">
    <property type="entry name" value="METHYL-ACCEPTING CHEMOTAXIS PROTEIN I-RELATED"/>
    <property type="match status" value="1"/>
</dbReference>
<dbReference type="SUPFAM" id="SSF58104">
    <property type="entry name" value="Methyl-accepting chemotaxis protein (MCP) signaling domain"/>
    <property type="match status" value="1"/>
</dbReference>
<dbReference type="Pfam" id="PF18947">
    <property type="entry name" value="HAMP_2"/>
    <property type="match status" value="1"/>
</dbReference>
<keyword evidence="5" id="KW-0175">Coiled coil</keyword>
<evidence type="ECO:0000259" key="9">
    <source>
        <dbReference type="PROSITE" id="PS50885"/>
    </source>
</evidence>
<evidence type="ECO:0000259" key="10">
    <source>
        <dbReference type="PROSITE" id="PS51753"/>
    </source>
</evidence>
<feature type="region of interest" description="Disordered" evidence="6">
    <location>
        <begin position="768"/>
        <end position="821"/>
    </location>
</feature>
<dbReference type="InterPro" id="IPR051310">
    <property type="entry name" value="MCP_chemotaxis"/>
</dbReference>
<feature type="compositionally biased region" description="Low complexity" evidence="6">
    <location>
        <begin position="782"/>
        <end position="806"/>
    </location>
</feature>
<dbReference type="InterPro" id="IPR032255">
    <property type="entry name" value="HBM"/>
</dbReference>
<feature type="domain" description="Methyl-accepting transducer" evidence="8">
    <location>
        <begin position="501"/>
        <end position="730"/>
    </location>
</feature>
<dbReference type="FunFam" id="1.10.287.950:FF:000001">
    <property type="entry name" value="Methyl-accepting chemotaxis sensory transducer"/>
    <property type="match status" value="1"/>
</dbReference>
<dbReference type="SMART" id="SM00304">
    <property type="entry name" value="HAMP"/>
    <property type="match status" value="2"/>
</dbReference>
<feature type="transmembrane region" description="Helical" evidence="7">
    <location>
        <begin position="16"/>
        <end position="38"/>
    </location>
</feature>
<dbReference type="GO" id="GO:0007165">
    <property type="term" value="P:signal transduction"/>
    <property type="evidence" value="ECO:0007669"/>
    <property type="project" value="UniProtKB-KW"/>
</dbReference>
<evidence type="ECO:0000256" key="3">
    <source>
        <dbReference type="ARBA" id="ARBA00029447"/>
    </source>
</evidence>
<feature type="transmembrane region" description="Helical" evidence="7">
    <location>
        <begin position="305"/>
        <end position="323"/>
    </location>
</feature>
<dbReference type="PROSITE" id="PS50885">
    <property type="entry name" value="HAMP"/>
    <property type="match status" value="2"/>
</dbReference>
<evidence type="ECO:0000313" key="12">
    <source>
        <dbReference type="Proteomes" id="UP000245629"/>
    </source>
</evidence>
<dbReference type="InterPro" id="IPR003660">
    <property type="entry name" value="HAMP_dom"/>
</dbReference>
<dbReference type="AlphaFoldDB" id="A0A2S2CNY9"/>